<dbReference type="GO" id="GO:0009252">
    <property type="term" value="P:peptidoglycan biosynthetic process"/>
    <property type="evidence" value="ECO:0007669"/>
    <property type="project" value="UniProtKB-UniRule"/>
</dbReference>
<dbReference type="Gene3D" id="3.40.1190.10">
    <property type="entry name" value="Mur-like, catalytic domain"/>
    <property type="match status" value="1"/>
</dbReference>
<evidence type="ECO:0000256" key="8">
    <source>
        <dbReference type="ARBA" id="ARBA00023306"/>
    </source>
</evidence>
<evidence type="ECO:0000259" key="12">
    <source>
        <dbReference type="Pfam" id="PF02875"/>
    </source>
</evidence>
<dbReference type="PANTHER" id="PTHR43024">
    <property type="entry name" value="UDP-N-ACETYLMURAMOYL-TRIPEPTIDE--D-ALANYL-D-ALANINE LIGASE"/>
    <property type="match status" value="1"/>
</dbReference>
<dbReference type="SUPFAM" id="SSF53623">
    <property type="entry name" value="MurD-like peptide ligases, catalytic domain"/>
    <property type="match status" value="1"/>
</dbReference>
<dbReference type="NCBIfam" id="TIGR01143">
    <property type="entry name" value="murF"/>
    <property type="match status" value="1"/>
</dbReference>
<dbReference type="Proteomes" id="UP000183812">
    <property type="component" value="Unassembled WGS sequence"/>
</dbReference>
<gene>
    <name evidence="10" type="primary">murF</name>
    <name evidence="14" type="ORF">SAMN04244550_01984</name>
</gene>
<dbReference type="InterPro" id="IPR036565">
    <property type="entry name" value="Mur-like_cat_sf"/>
</dbReference>
<reference evidence="14 15" key="1">
    <citation type="submission" date="2016-10" db="EMBL/GenBank/DDBJ databases">
        <authorList>
            <person name="de Groot N.N."/>
        </authorList>
    </citation>
    <scope>NUCLEOTIDE SEQUENCE [LARGE SCALE GENOMIC DNA]</scope>
    <source>
        <strain evidence="15">DSM 938 / 37b4</strain>
    </source>
</reference>
<sequence length="483" mass="50486">MAVLWTSIDAAVATGGRATRPFMATGLSIDTRSIRPGEMFVALKDARDGHDFVADALKKGAACALVSRIPEGCSEEDPLLLVSDVLTALEDLGRAGRARTRAQVIAVTGSVGKTSTKEMLRAVLSAQGRVHAAEASFNNHWGVPITLARMPAEADFAVIEIGMNHPGEISPLVKMARPHAAMITTVAAAHLEAFETLDDIAHEKAAIFDGLEPGGTAVVPTGLAATEILLAAAKARAGQVVTFGPAPGSDYRLVSAKIAGDATIVQAEQAGKPMLFKVMTPGKHFANNALGVLALARAVGADPAVAALDIALWAPPAGRGTRERIWLDLIDEAQSFDLFDDAFNANPASMEAGLEVLAGQVPRDGVGRVKRGRRVAILGDMLELGAGEARLHAAIAELPAMVSIDIVHLAGPRMRALHEALPREKRGEWVETARDLAARAPHLVDAGDVVLVKGSKGSKVSLVVDALRKLGQPGAAEAFKGKE</sequence>
<dbReference type="SUPFAM" id="SSF53244">
    <property type="entry name" value="MurD-like peptide ligases, peptide-binding domain"/>
    <property type="match status" value="1"/>
</dbReference>
<dbReference type="GO" id="GO:0005737">
    <property type="term" value="C:cytoplasm"/>
    <property type="evidence" value="ECO:0007669"/>
    <property type="project" value="UniProtKB-SubCell"/>
</dbReference>
<comment type="pathway">
    <text evidence="10 11">Cell wall biogenesis; peptidoglycan biosynthesis.</text>
</comment>
<keyword evidence="6 10" id="KW-0133">Cell shape</keyword>
<evidence type="ECO:0000313" key="14">
    <source>
        <dbReference type="EMBL" id="SDF28953.1"/>
    </source>
</evidence>
<keyword evidence="7 10" id="KW-0573">Peptidoglycan synthesis</keyword>
<dbReference type="InterPro" id="IPR051046">
    <property type="entry name" value="MurCDEF_CellWall_CoF430Synth"/>
</dbReference>
<dbReference type="GO" id="GO:0008360">
    <property type="term" value="P:regulation of cell shape"/>
    <property type="evidence" value="ECO:0007669"/>
    <property type="project" value="UniProtKB-KW"/>
</dbReference>
<organism evidence="14 15">
    <name type="scientific">Rhodobacter capsulatus</name>
    <name type="common">Rhodopseudomonas capsulata</name>
    <dbReference type="NCBI Taxonomy" id="1061"/>
    <lineage>
        <taxon>Bacteria</taxon>
        <taxon>Pseudomonadati</taxon>
        <taxon>Pseudomonadota</taxon>
        <taxon>Alphaproteobacteria</taxon>
        <taxon>Rhodobacterales</taxon>
        <taxon>Rhodobacter group</taxon>
        <taxon>Rhodobacter</taxon>
    </lineage>
</organism>
<evidence type="ECO:0000256" key="11">
    <source>
        <dbReference type="RuleBase" id="RU004136"/>
    </source>
</evidence>
<dbReference type="AlphaFoldDB" id="A0A0Q0UKH1"/>
<comment type="subcellular location">
    <subcellularLocation>
        <location evidence="10 11">Cytoplasm</location>
    </subcellularLocation>
</comment>
<dbReference type="EMBL" id="FNAY01000009">
    <property type="protein sequence ID" value="SDF28953.1"/>
    <property type="molecule type" value="Genomic_DNA"/>
</dbReference>
<comment type="function">
    <text evidence="10 11">Involved in cell wall formation. Catalyzes the final step in the synthesis of UDP-N-acetylmuramoyl-pentapeptide, the precursor of murein.</text>
</comment>
<dbReference type="OrthoDB" id="9800958at2"/>
<keyword evidence="1 10" id="KW-0963">Cytoplasm</keyword>
<evidence type="ECO:0000259" key="13">
    <source>
        <dbReference type="Pfam" id="PF08245"/>
    </source>
</evidence>
<dbReference type="SUPFAM" id="SSF63418">
    <property type="entry name" value="MurE/MurF N-terminal domain"/>
    <property type="match status" value="1"/>
</dbReference>
<feature type="domain" description="Mur ligase C-terminal" evidence="12">
    <location>
        <begin position="329"/>
        <end position="455"/>
    </location>
</feature>
<dbReference type="HAMAP" id="MF_02019">
    <property type="entry name" value="MurF"/>
    <property type="match status" value="1"/>
</dbReference>
<keyword evidence="3 10" id="KW-0132">Cell division</keyword>
<dbReference type="InterPro" id="IPR035911">
    <property type="entry name" value="MurE/MurF_N"/>
</dbReference>
<evidence type="ECO:0000256" key="5">
    <source>
        <dbReference type="ARBA" id="ARBA00022840"/>
    </source>
</evidence>
<feature type="domain" description="Mur ligase central" evidence="13">
    <location>
        <begin position="107"/>
        <end position="296"/>
    </location>
</feature>
<keyword evidence="8 10" id="KW-0131">Cell cycle</keyword>
<dbReference type="GO" id="GO:0071555">
    <property type="term" value="P:cell wall organization"/>
    <property type="evidence" value="ECO:0007669"/>
    <property type="project" value="UniProtKB-KW"/>
</dbReference>
<dbReference type="Gene3D" id="3.40.1390.10">
    <property type="entry name" value="MurE/MurF, N-terminal domain"/>
    <property type="match status" value="1"/>
</dbReference>
<keyword evidence="2 10" id="KW-0436">Ligase</keyword>
<name>A0A0Q0UKH1_RHOCA</name>
<keyword evidence="5 10" id="KW-0067">ATP-binding</keyword>
<dbReference type="Pfam" id="PF08245">
    <property type="entry name" value="Mur_ligase_M"/>
    <property type="match status" value="1"/>
</dbReference>
<evidence type="ECO:0000313" key="15">
    <source>
        <dbReference type="Proteomes" id="UP000183812"/>
    </source>
</evidence>
<dbReference type="Gene3D" id="3.90.190.20">
    <property type="entry name" value="Mur ligase, C-terminal domain"/>
    <property type="match status" value="1"/>
</dbReference>
<keyword evidence="9 10" id="KW-0961">Cell wall biogenesis/degradation</keyword>
<dbReference type="PANTHER" id="PTHR43024:SF1">
    <property type="entry name" value="UDP-N-ACETYLMURAMOYL-TRIPEPTIDE--D-ALANYL-D-ALANINE LIGASE"/>
    <property type="match status" value="1"/>
</dbReference>
<keyword evidence="4 10" id="KW-0547">Nucleotide-binding</keyword>
<comment type="catalytic activity">
    <reaction evidence="10 11">
        <text>D-alanyl-D-alanine + UDP-N-acetyl-alpha-D-muramoyl-L-alanyl-gamma-D-glutamyl-meso-2,6-diaminopimelate + ATP = UDP-N-acetyl-alpha-D-muramoyl-L-alanyl-gamma-D-glutamyl-meso-2,6-diaminopimeloyl-D-alanyl-D-alanine + ADP + phosphate + H(+)</text>
        <dbReference type="Rhea" id="RHEA:28374"/>
        <dbReference type="ChEBI" id="CHEBI:15378"/>
        <dbReference type="ChEBI" id="CHEBI:30616"/>
        <dbReference type="ChEBI" id="CHEBI:43474"/>
        <dbReference type="ChEBI" id="CHEBI:57822"/>
        <dbReference type="ChEBI" id="CHEBI:61386"/>
        <dbReference type="ChEBI" id="CHEBI:83905"/>
        <dbReference type="ChEBI" id="CHEBI:456216"/>
        <dbReference type="EC" id="6.3.2.10"/>
    </reaction>
</comment>
<dbReference type="UniPathway" id="UPA00219"/>
<evidence type="ECO:0000256" key="2">
    <source>
        <dbReference type="ARBA" id="ARBA00022598"/>
    </source>
</evidence>
<dbReference type="EC" id="6.3.2.10" evidence="10 11"/>
<accession>A0A0Q0UKH1</accession>
<protein>
    <recommendedName>
        <fullName evidence="10 11">UDP-N-acetylmuramoyl-tripeptide--D-alanyl-D-alanine ligase</fullName>
        <ecNumber evidence="10 11">6.3.2.10</ecNumber>
    </recommendedName>
    <alternativeName>
        <fullName evidence="10">D-alanyl-D-alanine-adding enzyme</fullName>
    </alternativeName>
</protein>
<dbReference type="InterPro" id="IPR004101">
    <property type="entry name" value="Mur_ligase_C"/>
</dbReference>
<evidence type="ECO:0000256" key="10">
    <source>
        <dbReference type="HAMAP-Rule" id="MF_02019"/>
    </source>
</evidence>
<dbReference type="Pfam" id="PF02875">
    <property type="entry name" value="Mur_ligase_C"/>
    <property type="match status" value="1"/>
</dbReference>
<evidence type="ECO:0000256" key="6">
    <source>
        <dbReference type="ARBA" id="ARBA00022960"/>
    </source>
</evidence>
<dbReference type="InterPro" id="IPR036615">
    <property type="entry name" value="Mur_ligase_C_dom_sf"/>
</dbReference>
<feature type="binding site" evidence="10">
    <location>
        <begin position="109"/>
        <end position="115"/>
    </location>
    <ligand>
        <name>ATP</name>
        <dbReference type="ChEBI" id="CHEBI:30616"/>
    </ligand>
</feature>
<dbReference type="GO" id="GO:0047480">
    <property type="term" value="F:UDP-N-acetylmuramoyl-tripeptide-D-alanyl-D-alanine ligase activity"/>
    <property type="evidence" value="ECO:0007669"/>
    <property type="project" value="UniProtKB-UniRule"/>
</dbReference>
<dbReference type="GO" id="GO:0051301">
    <property type="term" value="P:cell division"/>
    <property type="evidence" value="ECO:0007669"/>
    <property type="project" value="UniProtKB-KW"/>
</dbReference>
<evidence type="ECO:0000256" key="7">
    <source>
        <dbReference type="ARBA" id="ARBA00022984"/>
    </source>
</evidence>
<comment type="similarity">
    <text evidence="10">Belongs to the MurCDEF family. MurF subfamily.</text>
</comment>
<dbReference type="RefSeq" id="WP_055208891.1">
    <property type="nucleotide sequence ID" value="NZ_CP061202.1"/>
</dbReference>
<dbReference type="InterPro" id="IPR013221">
    <property type="entry name" value="Mur_ligase_cen"/>
</dbReference>
<dbReference type="GO" id="GO:0008766">
    <property type="term" value="F:UDP-N-acetylmuramoylalanyl-D-glutamyl-2,6-diaminopimelate-D-alanyl-D-alanine ligase activity"/>
    <property type="evidence" value="ECO:0007669"/>
    <property type="project" value="RHEA"/>
</dbReference>
<dbReference type="GO" id="GO:0005524">
    <property type="term" value="F:ATP binding"/>
    <property type="evidence" value="ECO:0007669"/>
    <property type="project" value="UniProtKB-UniRule"/>
</dbReference>
<evidence type="ECO:0000256" key="3">
    <source>
        <dbReference type="ARBA" id="ARBA00022618"/>
    </source>
</evidence>
<evidence type="ECO:0000256" key="1">
    <source>
        <dbReference type="ARBA" id="ARBA00022490"/>
    </source>
</evidence>
<evidence type="ECO:0000256" key="9">
    <source>
        <dbReference type="ARBA" id="ARBA00023316"/>
    </source>
</evidence>
<proteinExistence type="inferred from homology"/>
<dbReference type="InterPro" id="IPR005863">
    <property type="entry name" value="UDP-N-AcMur_synth"/>
</dbReference>
<evidence type="ECO:0000256" key="4">
    <source>
        <dbReference type="ARBA" id="ARBA00022741"/>
    </source>
</evidence>